<dbReference type="Pfam" id="PF05036">
    <property type="entry name" value="SPOR"/>
    <property type="match status" value="1"/>
</dbReference>
<dbReference type="PROSITE" id="PS51724">
    <property type="entry name" value="SPOR"/>
    <property type="match status" value="1"/>
</dbReference>
<evidence type="ECO:0000256" key="1">
    <source>
        <dbReference type="SAM" id="MobiDB-lite"/>
    </source>
</evidence>
<feature type="domain" description="SPOR" evidence="3">
    <location>
        <begin position="118"/>
        <end position="196"/>
    </location>
</feature>
<gene>
    <name evidence="4" type="ORF">INR99_04575</name>
</gene>
<feature type="signal peptide" evidence="2">
    <location>
        <begin position="1"/>
        <end position="19"/>
    </location>
</feature>
<accession>A0A8J7K1F5</accession>
<feature type="chain" id="PRO_5035192360" evidence="2">
    <location>
        <begin position="20"/>
        <end position="237"/>
    </location>
</feature>
<proteinExistence type="predicted"/>
<dbReference type="SUPFAM" id="SSF110997">
    <property type="entry name" value="Sporulation related repeat"/>
    <property type="match status" value="1"/>
</dbReference>
<organism evidence="4 5">
    <name type="scientific">Chitinilyticum piscinae</name>
    <dbReference type="NCBI Taxonomy" id="2866724"/>
    <lineage>
        <taxon>Bacteria</taxon>
        <taxon>Pseudomonadati</taxon>
        <taxon>Pseudomonadota</taxon>
        <taxon>Betaproteobacteria</taxon>
        <taxon>Neisseriales</taxon>
        <taxon>Chitinibacteraceae</taxon>
        <taxon>Chitinilyticum</taxon>
    </lineage>
</organism>
<dbReference type="AlphaFoldDB" id="A0A8J7K1F5"/>
<dbReference type="InterPro" id="IPR007730">
    <property type="entry name" value="SPOR-like_dom"/>
</dbReference>
<dbReference type="RefSeq" id="WP_194115150.1">
    <property type="nucleotide sequence ID" value="NZ_JADFUA010000002.1"/>
</dbReference>
<sequence>MKWLFFVLLVANLAIFAVARLLPPAVTASNPANREINASAIQIVSEGHVPAASTPSSDADATTQDNAATSQAASGSSATNAGSEGKLCLRWHGLVGEQIAAARQDLAALSLNAQEKGSSGNNRVWVYIPPLDTMEQAKAKAEQLKGLGVDDYFIVNDGRRWQNAISLGIYSTREAGERALEEFRAKGVKSAVLRDRDDTLRRTDFLIRSATTEQYNALKRASTRYRGAELQELASCN</sequence>
<protein>
    <submittedName>
        <fullName evidence="4">SPOR domain-containing protein</fullName>
    </submittedName>
</protein>
<evidence type="ECO:0000256" key="2">
    <source>
        <dbReference type="SAM" id="SignalP"/>
    </source>
</evidence>
<dbReference type="InterPro" id="IPR036680">
    <property type="entry name" value="SPOR-like_sf"/>
</dbReference>
<comment type="caution">
    <text evidence="4">The sequence shown here is derived from an EMBL/GenBank/DDBJ whole genome shotgun (WGS) entry which is preliminary data.</text>
</comment>
<keyword evidence="5" id="KW-1185">Reference proteome</keyword>
<dbReference type="Proteomes" id="UP000604481">
    <property type="component" value="Unassembled WGS sequence"/>
</dbReference>
<dbReference type="EMBL" id="JADFUA010000002">
    <property type="protein sequence ID" value="MBE9608617.1"/>
    <property type="molecule type" value="Genomic_DNA"/>
</dbReference>
<evidence type="ECO:0000259" key="3">
    <source>
        <dbReference type="PROSITE" id="PS51724"/>
    </source>
</evidence>
<evidence type="ECO:0000313" key="5">
    <source>
        <dbReference type="Proteomes" id="UP000604481"/>
    </source>
</evidence>
<feature type="compositionally biased region" description="Low complexity" evidence="1">
    <location>
        <begin position="50"/>
        <end position="82"/>
    </location>
</feature>
<dbReference type="Gene3D" id="3.30.70.1070">
    <property type="entry name" value="Sporulation related repeat"/>
    <property type="match status" value="1"/>
</dbReference>
<keyword evidence="2" id="KW-0732">Signal</keyword>
<name>A0A8J7K1F5_9NEIS</name>
<feature type="region of interest" description="Disordered" evidence="1">
    <location>
        <begin position="49"/>
        <end position="82"/>
    </location>
</feature>
<evidence type="ECO:0000313" key="4">
    <source>
        <dbReference type="EMBL" id="MBE9608617.1"/>
    </source>
</evidence>
<reference evidence="4 5" key="1">
    <citation type="submission" date="2020-10" db="EMBL/GenBank/DDBJ databases">
        <title>The genome sequence of Chitinilyticum litopenaei 4Y14.</title>
        <authorList>
            <person name="Liu Y."/>
        </authorList>
    </citation>
    <scope>NUCLEOTIDE SEQUENCE [LARGE SCALE GENOMIC DNA]</scope>
    <source>
        <strain evidence="4 5">4Y14</strain>
    </source>
</reference>
<dbReference type="GO" id="GO:0042834">
    <property type="term" value="F:peptidoglycan binding"/>
    <property type="evidence" value="ECO:0007669"/>
    <property type="project" value="InterPro"/>
</dbReference>